<accession>A0A7R9FYS7</accession>
<evidence type="ECO:0000256" key="5">
    <source>
        <dbReference type="ARBA" id="ARBA00022490"/>
    </source>
</evidence>
<dbReference type="GO" id="GO:0000974">
    <property type="term" value="C:Prp19 complex"/>
    <property type="evidence" value="ECO:0007669"/>
    <property type="project" value="TreeGrafter"/>
</dbReference>
<evidence type="ECO:0000256" key="9">
    <source>
        <dbReference type="ARBA" id="ARBA00022771"/>
    </source>
</evidence>
<dbReference type="InterPro" id="IPR012677">
    <property type="entry name" value="Nucleotide-bd_a/b_plait_sf"/>
</dbReference>
<comment type="similarity">
    <text evidence="3">Belongs to the SLT11 family.</text>
</comment>
<dbReference type="SUPFAM" id="SSF54928">
    <property type="entry name" value="RNA-binding domain, RBD"/>
    <property type="match status" value="1"/>
</dbReference>
<feature type="compositionally biased region" description="Pro residues" evidence="17">
    <location>
        <begin position="677"/>
        <end position="692"/>
    </location>
</feature>
<evidence type="ECO:0000256" key="10">
    <source>
        <dbReference type="ARBA" id="ARBA00022833"/>
    </source>
</evidence>
<dbReference type="InterPro" id="IPR000504">
    <property type="entry name" value="RRM_dom"/>
</dbReference>
<proteinExistence type="inferred from homology"/>
<dbReference type="InterPro" id="IPR000571">
    <property type="entry name" value="Znf_CCCH"/>
</dbReference>
<dbReference type="FunFam" id="4.10.1000.10:FF:000006">
    <property type="entry name" value="Putative pre-mrna-splicing factor rbm22"/>
    <property type="match status" value="1"/>
</dbReference>
<sequence>MGDYQDNILDAGSDLPALLRRVALTTKSSPDHLCHQRLQLNRSPSTKLGTASYYPFGLYALSTNYANGLGIGKVELDEVSPHLRGGRVENHLGKTTPVHPTKIRTSISPSSAVELNTTSALANYATETKVYRPVYTKRRITDDYNTLVTWWSRGEVSDFYAGGRGSIPGPGKDLSESHETCYMRANPVNLFSPINSRRYVFSLLRVGSQRSRAAVETGRTKERYGKECKICSRPFTVFRWCPGARMRFKKTEVCQTCSRLKNVCQTCLLDLEYGLPIQVRDAALRIKDDLPRSDVNKEYYIQNMDKELANALVVLSSTAEDGEIEVRISVGFLVSETWRGQRISLELTLVLPIFFQLGKIDATTPAGAVGKSQAASDLLMKLARTSPYYKRNRPHICSFWVKGECKRGEECPYRHEKPTDPDDPLADQNIKDRYYGINDPVAEKLMRRASAMPKLEPPEDKTITTLYVGNLGDKLTEKDLRDHFYQYGEVRSITLVPRQQCAFIQFTHRLAAEAASERTFNKLILGGRRLTIKWGRSQAKLGVPLIRADGTEELMDELEPVPGLPGTLPLPPTELHNNFFNLTGRSSEDIIGVAASLAPVSASIHPPIMPPPMPPPMLIPPPMPRPPPGIRPPGPPPFFFPPHMRQPMRPPPGIRPPPLPISLTQPPLFPPGTIPALPQLPPNPAPLVPPGTMPTSPLKPGVIHYPSQDPSRLGTAQAVAGTKTKGWED</sequence>
<evidence type="ECO:0000256" key="6">
    <source>
        <dbReference type="ARBA" id="ARBA00022664"/>
    </source>
</evidence>
<dbReference type="Pfam" id="PF00076">
    <property type="entry name" value="RRM_1"/>
    <property type="match status" value="1"/>
</dbReference>
<evidence type="ECO:0000256" key="4">
    <source>
        <dbReference type="ARBA" id="ARBA00020031"/>
    </source>
</evidence>
<protein>
    <recommendedName>
        <fullName evidence="4">Pre-mRNA-splicing factor RBM22</fullName>
    </recommendedName>
    <alternativeName>
        <fullName evidence="14">RNA-binding motif protein 22</fullName>
    </alternativeName>
</protein>
<keyword evidence="11 15" id="KW-0694">RNA-binding</keyword>
<dbReference type="GO" id="GO:0071006">
    <property type="term" value="C:U2-type catalytic step 1 spliceosome"/>
    <property type="evidence" value="ECO:0007669"/>
    <property type="project" value="TreeGrafter"/>
</dbReference>
<dbReference type="Pfam" id="PF25584">
    <property type="entry name" value="zf-CCCH_RBM22"/>
    <property type="match status" value="1"/>
</dbReference>
<reference evidence="20" key="1">
    <citation type="submission" date="2020-11" db="EMBL/GenBank/DDBJ databases">
        <authorList>
            <person name="Tran Van P."/>
        </authorList>
    </citation>
    <scope>NUCLEOTIDE SEQUENCE</scope>
</reference>
<dbReference type="SUPFAM" id="SSF90229">
    <property type="entry name" value="CCCH zinc finger"/>
    <property type="match status" value="1"/>
</dbReference>
<evidence type="ECO:0000256" key="8">
    <source>
        <dbReference type="ARBA" id="ARBA00022728"/>
    </source>
</evidence>
<dbReference type="PANTHER" id="PTHR14089:SF6">
    <property type="entry name" value="PRE-MRNA-SPLICING FACTOR RBM22"/>
    <property type="match status" value="1"/>
</dbReference>
<dbReference type="InterPro" id="IPR036855">
    <property type="entry name" value="Znf_CCCH_sf"/>
</dbReference>
<dbReference type="Gene3D" id="4.10.1000.10">
    <property type="entry name" value="Zinc finger, CCCH-type"/>
    <property type="match status" value="1"/>
</dbReference>
<dbReference type="PANTHER" id="PTHR14089">
    <property type="entry name" value="PRE-MRNA-SPLICING FACTOR RBM22"/>
    <property type="match status" value="1"/>
</dbReference>
<keyword evidence="10 16" id="KW-0862">Zinc</keyword>
<dbReference type="AlphaFoldDB" id="A0A7R9FYS7"/>
<evidence type="ECO:0000259" key="19">
    <source>
        <dbReference type="PROSITE" id="PS50103"/>
    </source>
</evidence>
<dbReference type="PROSITE" id="PS50103">
    <property type="entry name" value="ZF_C3H1"/>
    <property type="match status" value="1"/>
</dbReference>
<evidence type="ECO:0000256" key="14">
    <source>
        <dbReference type="ARBA" id="ARBA00030793"/>
    </source>
</evidence>
<dbReference type="InterPro" id="IPR048995">
    <property type="entry name" value="STL11/RBM22-like_N"/>
</dbReference>
<dbReference type="InterPro" id="IPR039171">
    <property type="entry name" value="Cwc2/Slt11"/>
</dbReference>
<organism evidence="20">
    <name type="scientific">Timema shepardi</name>
    <name type="common">Walking stick</name>
    <dbReference type="NCBI Taxonomy" id="629360"/>
    <lineage>
        <taxon>Eukaryota</taxon>
        <taxon>Metazoa</taxon>
        <taxon>Ecdysozoa</taxon>
        <taxon>Arthropoda</taxon>
        <taxon>Hexapoda</taxon>
        <taxon>Insecta</taxon>
        <taxon>Pterygota</taxon>
        <taxon>Neoptera</taxon>
        <taxon>Polyneoptera</taxon>
        <taxon>Phasmatodea</taxon>
        <taxon>Timematodea</taxon>
        <taxon>Timematoidea</taxon>
        <taxon>Timematidae</taxon>
        <taxon>Timema</taxon>
    </lineage>
</organism>
<dbReference type="InterPro" id="IPR035979">
    <property type="entry name" value="RBD_domain_sf"/>
</dbReference>
<feature type="region of interest" description="Disordered" evidence="17">
    <location>
        <begin position="677"/>
        <end position="729"/>
    </location>
</feature>
<dbReference type="GO" id="GO:0036002">
    <property type="term" value="F:pre-mRNA binding"/>
    <property type="evidence" value="ECO:0007669"/>
    <property type="project" value="TreeGrafter"/>
</dbReference>
<keyword evidence="6" id="KW-0507">mRNA processing</keyword>
<dbReference type="Pfam" id="PF21369">
    <property type="entry name" value="STL11_N"/>
    <property type="match status" value="1"/>
</dbReference>
<name>A0A7R9FYS7_TIMSH</name>
<dbReference type="SMART" id="SM00356">
    <property type="entry name" value="ZnF_C3H1"/>
    <property type="match status" value="1"/>
</dbReference>
<keyword evidence="9 16" id="KW-0863">Zinc-finger</keyword>
<evidence type="ECO:0000313" key="20">
    <source>
        <dbReference type="EMBL" id="CAD7259421.1"/>
    </source>
</evidence>
<dbReference type="Gene3D" id="3.30.70.330">
    <property type="match status" value="1"/>
</dbReference>
<keyword evidence="5" id="KW-0963">Cytoplasm</keyword>
<evidence type="ECO:0000256" key="3">
    <source>
        <dbReference type="ARBA" id="ARBA00007781"/>
    </source>
</evidence>
<keyword evidence="8" id="KW-0747">Spliceosome</keyword>
<dbReference type="FunFam" id="3.30.70.330:FF:000137">
    <property type="entry name" value="pre-mRNA-splicing factor RBM22"/>
    <property type="match status" value="1"/>
</dbReference>
<dbReference type="GO" id="GO:0008380">
    <property type="term" value="P:RNA splicing"/>
    <property type="evidence" value="ECO:0007669"/>
    <property type="project" value="UniProtKB-KW"/>
</dbReference>
<comment type="subcellular location">
    <subcellularLocation>
        <location evidence="2">Cytoplasm</location>
    </subcellularLocation>
    <subcellularLocation>
        <location evidence="1">Nucleus</location>
    </subcellularLocation>
</comment>
<evidence type="ECO:0000256" key="13">
    <source>
        <dbReference type="ARBA" id="ARBA00023242"/>
    </source>
</evidence>
<dbReference type="GO" id="GO:0008270">
    <property type="term" value="F:zinc ion binding"/>
    <property type="evidence" value="ECO:0007669"/>
    <property type="project" value="UniProtKB-KW"/>
</dbReference>
<evidence type="ECO:0000256" key="16">
    <source>
        <dbReference type="PROSITE-ProRule" id="PRU00723"/>
    </source>
</evidence>
<evidence type="ECO:0000256" key="12">
    <source>
        <dbReference type="ARBA" id="ARBA00023187"/>
    </source>
</evidence>
<keyword evidence="13" id="KW-0539">Nucleus</keyword>
<dbReference type="PROSITE" id="PS50102">
    <property type="entry name" value="RRM"/>
    <property type="match status" value="1"/>
</dbReference>
<evidence type="ECO:0000256" key="1">
    <source>
        <dbReference type="ARBA" id="ARBA00004123"/>
    </source>
</evidence>
<gene>
    <name evidence="20" type="ORF">TSIB3V08_LOCUS3627</name>
</gene>
<dbReference type="GO" id="GO:0071007">
    <property type="term" value="C:U2-type catalytic step 2 spliceosome"/>
    <property type="evidence" value="ECO:0007669"/>
    <property type="project" value="TreeGrafter"/>
</dbReference>
<dbReference type="InterPro" id="IPR057674">
    <property type="entry name" value="Znf-CCCH_RBM22"/>
</dbReference>
<keyword evidence="12" id="KW-0508">mRNA splicing</keyword>
<dbReference type="GO" id="GO:0005737">
    <property type="term" value="C:cytoplasm"/>
    <property type="evidence" value="ECO:0007669"/>
    <property type="project" value="UniProtKB-SubCell"/>
</dbReference>
<evidence type="ECO:0000256" key="17">
    <source>
        <dbReference type="SAM" id="MobiDB-lite"/>
    </source>
</evidence>
<dbReference type="GO" id="GO:0006397">
    <property type="term" value="P:mRNA processing"/>
    <property type="evidence" value="ECO:0007669"/>
    <property type="project" value="UniProtKB-KW"/>
</dbReference>
<dbReference type="GO" id="GO:0017070">
    <property type="term" value="F:U6 snRNA binding"/>
    <property type="evidence" value="ECO:0007669"/>
    <property type="project" value="TreeGrafter"/>
</dbReference>
<dbReference type="SMART" id="SM00360">
    <property type="entry name" value="RRM"/>
    <property type="match status" value="1"/>
</dbReference>
<evidence type="ECO:0000256" key="2">
    <source>
        <dbReference type="ARBA" id="ARBA00004496"/>
    </source>
</evidence>
<feature type="domain" description="C3H1-type" evidence="19">
    <location>
        <begin position="391"/>
        <end position="418"/>
    </location>
</feature>
<feature type="zinc finger region" description="C3H1-type" evidence="16">
    <location>
        <begin position="391"/>
        <end position="418"/>
    </location>
</feature>
<evidence type="ECO:0000256" key="11">
    <source>
        <dbReference type="ARBA" id="ARBA00022884"/>
    </source>
</evidence>
<feature type="domain" description="RRM" evidence="18">
    <location>
        <begin position="464"/>
        <end position="537"/>
    </location>
</feature>
<dbReference type="EMBL" id="OC001222">
    <property type="protein sequence ID" value="CAD7259421.1"/>
    <property type="molecule type" value="Genomic_DNA"/>
</dbReference>
<evidence type="ECO:0000259" key="18">
    <source>
        <dbReference type="PROSITE" id="PS50102"/>
    </source>
</evidence>
<evidence type="ECO:0000256" key="7">
    <source>
        <dbReference type="ARBA" id="ARBA00022723"/>
    </source>
</evidence>
<dbReference type="CDD" id="cd12224">
    <property type="entry name" value="RRM_RBM22"/>
    <property type="match status" value="1"/>
</dbReference>
<keyword evidence="7 16" id="KW-0479">Metal-binding</keyword>
<evidence type="ECO:0000256" key="15">
    <source>
        <dbReference type="PROSITE-ProRule" id="PRU00176"/>
    </source>
</evidence>